<evidence type="ECO:0000256" key="1">
    <source>
        <dbReference type="ARBA" id="ARBA00004141"/>
    </source>
</evidence>
<evidence type="ECO:0000313" key="8">
    <source>
        <dbReference type="EMBL" id="CAK0780148.1"/>
    </source>
</evidence>
<keyword evidence="5 7" id="KW-1133">Transmembrane helix</keyword>
<dbReference type="PANTHER" id="PTHR12889">
    <property type="entry name" value="GAMMA-SECRETASE SUBUNIT APH-1"/>
    <property type="match status" value="1"/>
</dbReference>
<feature type="transmembrane region" description="Helical" evidence="7">
    <location>
        <begin position="29"/>
        <end position="53"/>
    </location>
</feature>
<evidence type="ECO:0000256" key="6">
    <source>
        <dbReference type="ARBA" id="ARBA00023136"/>
    </source>
</evidence>
<feature type="transmembrane region" description="Helical" evidence="7">
    <location>
        <begin position="155"/>
        <end position="177"/>
    </location>
</feature>
<feature type="transmembrane region" description="Helical" evidence="7">
    <location>
        <begin position="114"/>
        <end position="135"/>
    </location>
</feature>
<reference evidence="8 9" key="1">
    <citation type="submission" date="2023-10" db="EMBL/GenBank/DDBJ databases">
        <authorList>
            <person name="Maclean D."/>
            <person name="Macfadyen A."/>
        </authorList>
    </citation>
    <scope>NUCLEOTIDE SEQUENCE [LARGE SCALE GENOMIC DNA]</scope>
</reference>
<dbReference type="Pfam" id="PF06105">
    <property type="entry name" value="Aph-1"/>
    <property type="match status" value="1"/>
</dbReference>
<proteinExistence type="inferred from homology"/>
<dbReference type="EMBL" id="CAUYUE010000006">
    <property type="protein sequence ID" value="CAK0780148.1"/>
    <property type="molecule type" value="Genomic_DNA"/>
</dbReference>
<dbReference type="InterPro" id="IPR009294">
    <property type="entry name" value="Aph-1"/>
</dbReference>
<accession>A0AAV1I348</accession>
<comment type="similarity">
    <text evidence="2">Belongs to the APH-1 family.</text>
</comment>
<name>A0AAV1I348_9CHLO</name>
<protein>
    <submittedName>
        <fullName evidence="8">Uncharacterized protein</fullName>
    </submittedName>
</protein>
<comment type="subcellular location">
    <subcellularLocation>
        <location evidence="1">Membrane</location>
        <topology evidence="1">Multi-pass membrane protein</topology>
    </subcellularLocation>
</comment>
<dbReference type="GO" id="GO:0016485">
    <property type="term" value="P:protein processing"/>
    <property type="evidence" value="ECO:0007669"/>
    <property type="project" value="InterPro"/>
</dbReference>
<evidence type="ECO:0000256" key="3">
    <source>
        <dbReference type="ARBA" id="ARBA00022692"/>
    </source>
</evidence>
<dbReference type="Proteomes" id="UP001314263">
    <property type="component" value="Unassembled WGS sequence"/>
</dbReference>
<dbReference type="AlphaFoldDB" id="A0AAV1I348"/>
<organism evidence="8 9">
    <name type="scientific">Coccomyxa viridis</name>
    <dbReference type="NCBI Taxonomy" id="1274662"/>
    <lineage>
        <taxon>Eukaryota</taxon>
        <taxon>Viridiplantae</taxon>
        <taxon>Chlorophyta</taxon>
        <taxon>core chlorophytes</taxon>
        <taxon>Trebouxiophyceae</taxon>
        <taxon>Trebouxiophyceae incertae sedis</taxon>
        <taxon>Coccomyxaceae</taxon>
        <taxon>Coccomyxa</taxon>
    </lineage>
</organism>
<keyword evidence="4" id="KW-0914">Notch signaling pathway</keyword>
<keyword evidence="3 7" id="KW-0812">Transmembrane</keyword>
<keyword evidence="6 7" id="KW-0472">Membrane</keyword>
<feature type="transmembrane region" description="Helical" evidence="7">
    <location>
        <begin position="189"/>
        <end position="207"/>
    </location>
</feature>
<dbReference type="GO" id="GO:0007219">
    <property type="term" value="P:Notch signaling pathway"/>
    <property type="evidence" value="ECO:0007669"/>
    <property type="project" value="UniProtKB-KW"/>
</dbReference>
<keyword evidence="9" id="KW-1185">Reference proteome</keyword>
<sequence>MGFAGFLGCALIAGGPGLAIFCTILARKSFLVLLVLACAFVWLVGLLLTSLILRGLLPLDGFGAQTAALVVAVAIQEGIRYGCYLMHRRLVLVLNSIADKMEGAHRLTTEDEGLLALAQGWAHATTHSIFFYYSWLPLYLGDATLYLDACPHMSFFLAGALLTLVVNLLHTFSMPLAFSGWTQGLKRRWIAVPVAHLVAALLTLANLRRNGCLGSIPVILLLGLAAGAWAGAACWGDALHSALVTHAPLSPDEEPDMHDHHMNGDDDH</sequence>
<comment type="caution">
    <text evidence="8">The sequence shown here is derived from an EMBL/GenBank/DDBJ whole genome shotgun (WGS) entry which is preliminary data.</text>
</comment>
<evidence type="ECO:0000256" key="2">
    <source>
        <dbReference type="ARBA" id="ARBA00005577"/>
    </source>
</evidence>
<gene>
    <name evidence="8" type="ORF">CVIRNUC_004949</name>
</gene>
<evidence type="ECO:0000256" key="4">
    <source>
        <dbReference type="ARBA" id="ARBA00022976"/>
    </source>
</evidence>
<evidence type="ECO:0000256" key="7">
    <source>
        <dbReference type="SAM" id="Phobius"/>
    </source>
</evidence>
<feature type="transmembrane region" description="Helical" evidence="7">
    <location>
        <begin position="213"/>
        <end position="235"/>
    </location>
</feature>
<evidence type="ECO:0000256" key="5">
    <source>
        <dbReference type="ARBA" id="ARBA00022989"/>
    </source>
</evidence>
<dbReference type="GO" id="GO:0016020">
    <property type="term" value="C:membrane"/>
    <property type="evidence" value="ECO:0007669"/>
    <property type="project" value="UniProtKB-SubCell"/>
</dbReference>
<evidence type="ECO:0000313" key="9">
    <source>
        <dbReference type="Proteomes" id="UP001314263"/>
    </source>
</evidence>